<dbReference type="Proteomes" id="UP000683360">
    <property type="component" value="Unassembled WGS sequence"/>
</dbReference>
<accession>A0A8S3RSE9</accession>
<dbReference type="OrthoDB" id="18964at2759"/>
<protein>
    <recommendedName>
        <fullName evidence="2">Biogenesis of lysosome-related organelles complex 1 subunit 5</fullName>
    </recommendedName>
</protein>
<dbReference type="Pfam" id="PF14942">
    <property type="entry name" value="Muted"/>
    <property type="match status" value="1"/>
</dbReference>
<proteinExistence type="inferred from homology"/>
<reference evidence="3" key="1">
    <citation type="submission" date="2021-03" db="EMBL/GenBank/DDBJ databases">
        <authorList>
            <person name="Bekaert M."/>
        </authorList>
    </citation>
    <scope>NUCLEOTIDE SEQUENCE</scope>
</reference>
<evidence type="ECO:0000256" key="1">
    <source>
        <dbReference type="ARBA" id="ARBA00010754"/>
    </source>
</evidence>
<evidence type="ECO:0000256" key="2">
    <source>
        <dbReference type="ARBA" id="ARBA00019580"/>
    </source>
</evidence>
<dbReference type="GO" id="GO:0030133">
    <property type="term" value="C:transport vesicle"/>
    <property type="evidence" value="ECO:0007669"/>
    <property type="project" value="InterPro"/>
</dbReference>
<comment type="similarity">
    <text evidence="1">Belongs to the BLOC1S5 family.</text>
</comment>
<dbReference type="PANTHER" id="PTHR31784:SF2">
    <property type="entry name" value="BIOGENESIS OF LYSOSOME-RELATED ORGANELLES COMPLEX 1 SUBUNIT 5"/>
    <property type="match status" value="1"/>
</dbReference>
<dbReference type="InterPro" id="IPR017243">
    <property type="entry name" value="Bloc1s5"/>
</dbReference>
<evidence type="ECO:0000313" key="3">
    <source>
        <dbReference type="EMBL" id="CAG2209819.1"/>
    </source>
</evidence>
<evidence type="ECO:0000313" key="4">
    <source>
        <dbReference type="Proteomes" id="UP000683360"/>
    </source>
</evidence>
<gene>
    <name evidence="3" type="ORF">MEDL_23912</name>
</gene>
<keyword evidence="4" id="KW-1185">Reference proteome</keyword>
<name>A0A8S3RSE9_MYTED</name>
<dbReference type="GO" id="GO:0031083">
    <property type="term" value="C:BLOC-1 complex"/>
    <property type="evidence" value="ECO:0007669"/>
    <property type="project" value="InterPro"/>
</dbReference>
<comment type="caution">
    <text evidence="3">The sequence shown here is derived from an EMBL/GenBank/DDBJ whole genome shotgun (WGS) entry which is preliminary data.</text>
</comment>
<sequence length="183" mass="22027">MIDQTIFKDVNEIHARLLDHRPVLQGHINHFVQEFEDKRQNREPERLEKVLDNVKEMNEKLIPESLKAMQVFLPDVSAKVKVATEMCRKIEDGEILENKQLLQNRASRKERWDEFLKKQYHNCDNKQLLQNRASRKERWDEFLKKQYHNCDEIDTDFNQQVERLKTHYEDLEDKLGYSTMASA</sequence>
<organism evidence="3 4">
    <name type="scientific">Mytilus edulis</name>
    <name type="common">Blue mussel</name>
    <dbReference type="NCBI Taxonomy" id="6550"/>
    <lineage>
        <taxon>Eukaryota</taxon>
        <taxon>Metazoa</taxon>
        <taxon>Spiralia</taxon>
        <taxon>Lophotrochozoa</taxon>
        <taxon>Mollusca</taxon>
        <taxon>Bivalvia</taxon>
        <taxon>Autobranchia</taxon>
        <taxon>Pteriomorphia</taxon>
        <taxon>Mytilida</taxon>
        <taxon>Mytiloidea</taxon>
        <taxon>Mytilidae</taxon>
        <taxon>Mytilinae</taxon>
        <taxon>Mytilus</taxon>
    </lineage>
</organism>
<dbReference type="AlphaFoldDB" id="A0A8S3RSE9"/>
<dbReference type="EMBL" id="CAJPWZ010001214">
    <property type="protein sequence ID" value="CAG2209819.1"/>
    <property type="molecule type" value="Genomic_DNA"/>
</dbReference>
<dbReference type="PANTHER" id="PTHR31784">
    <property type="entry name" value="BIOGENESIS OF LYSOSOME-RELATED ORGANELLES COMPLEX 1 SUBUNIT 5"/>
    <property type="match status" value="1"/>
</dbReference>